<dbReference type="InterPro" id="IPR041373">
    <property type="entry name" value="RT_RNaseH"/>
</dbReference>
<dbReference type="GO" id="GO:0015074">
    <property type="term" value="P:DNA integration"/>
    <property type="evidence" value="ECO:0007669"/>
    <property type="project" value="InterPro"/>
</dbReference>
<protein>
    <recommendedName>
        <fullName evidence="1">RNA-directed DNA polymerase</fullName>
        <ecNumber evidence="1">2.7.7.49</ecNumber>
    </recommendedName>
</protein>
<dbReference type="Pfam" id="PF00078">
    <property type="entry name" value="RVT_1"/>
    <property type="match status" value="1"/>
</dbReference>
<dbReference type="PROSITE" id="PS50994">
    <property type="entry name" value="INTEGRASE"/>
    <property type="match status" value="1"/>
</dbReference>
<evidence type="ECO:0000256" key="8">
    <source>
        <dbReference type="SAM" id="MobiDB-lite"/>
    </source>
</evidence>
<dbReference type="GO" id="GO:0004519">
    <property type="term" value="F:endonuclease activity"/>
    <property type="evidence" value="ECO:0007669"/>
    <property type="project" value="UniProtKB-KW"/>
</dbReference>
<dbReference type="CDD" id="cd00303">
    <property type="entry name" value="retropepsin_like"/>
    <property type="match status" value="1"/>
</dbReference>
<evidence type="ECO:0000256" key="2">
    <source>
        <dbReference type="ARBA" id="ARBA00022679"/>
    </source>
</evidence>
<dbReference type="InterPro" id="IPR050951">
    <property type="entry name" value="Retrovirus_Pol_polyprotein"/>
</dbReference>
<dbReference type="SUPFAM" id="SSF50630">
    <property type="entry name" value="Acid proteases"/>
    <property type="match status" value="1"/>
</dbReference>
<name>A0A438H639_VITVI</name>
<dbReference type="InterPro" id="IPR001584">
    <property type="entry name" value="Integrase_cat-core"/>
</dbReference>
<dbReference type="Pfam" id="PF17917">
    <property type="entry name" value="RT_RNaseH"/>
    <property type="match status" value="1"/>
</dbReference>
<dbReference type="GO" id="GO:0003676">
    <property type="term" value="F:nucleic acid binding"/>
    <property type="evidence" value="ECO:0007669"/>
    <property type="project" value="InterPro"/>
</dbReference>
<dbReference type="Pfam" id="PF13650">
    <property type="entry name" value="Asp_protease_2"/>
    <property type="match status" value="1"/>
</dbReference>
<dbReference type="PANTHER" id="PTHR37984">
    <property type="entry name" value="PROTEIN CBG26694"/>
    <property type="match status" value="1"/>
</dbReference>
<reference evidence="10 11" key="1">
    <citation type="journal article" date="2018" name="PLoS Genet.">
        <title>Population sequencing reveals clonal diversity and ancestral inbreeding in the grapevine cultivar Chardonnay.</title>
        <authorList>
            <person name="Roach M.J."/>
            <person name="Johnson D.L."/>
            <person name="Bohlmann J."/>
            <person name="van Vuuren H.J."/>
            <person name="Jones S.J."/>
            <person name="Pretorius I.S."/>
            <person name="Schmidt S.A."/>
            <person name="Borneman A.R."/>
        </authorList>
    </citation>
    <scope>NUCLEOTIDE SEQUENCE [LARGE SCALE GENOMIC DNA]</scope>
    <source>
        <strain evidence="11">cv. Chardonnay</strain>
        <tissue evidence="10">Leaf</tissue>
    </source>
</reference>
<keyword evidence="5" id="KW-0255">Endonuclease</keyword>
<dbReference type="FunFam" id="3.10.20.370:FF:000001">
    <property type="entry name" value="Retrovirus-related Pol polyprotein from transposon 17.6-like protein"/>
    <property type="match status" value="1"/>
</dbReference>
<keyword evidence="7" id="KW-0695">RNA-directed DNA polymerase</keyword>
<keyword evidence="2" id="KW-0808">Transferase</keyword>
<proteinExistence type="predicted"/>
<sequence length="1441" mass="164550">MEATPKDQHSHQGRQDNLNEFRSMRDRMHPPRMSVPSCIVPPTEQLVIRPYLVPLLPTFHGMESENPYAHIKEFEDVCNTFQEGGASIDLMRLKLFPFTLKDKAKIWLNSLRPRSIRSWTDLQAEFLKKFFPTHRTNGLKRQISNFSAKENEKFYECWERYMEAINACPHHGFDTWLLVSYFYDADVSRGWDEPTKGEVGKMKSQLNAYNAKARMYTLKEDDDVKAKLAVMTRRLEELKLKRIHEVQVVAEAPVQVKLYPNCQSYEHLVEECPAISAEREMYRDQANVVGQFRPNNNAPYGNTYNSSWRNHPNFSWKVRATQYQQPDPPSQQSSSIEQAVANLTKVVGDFVGKQEATNARVDQRMDRMGPTPKPHVEKEEEIKKGKEMEDKESEISEEKKDSDSTMNAIPEKELLKEEMLKKSTSPPFPQALHGKKGIRNAAEILEVLRQVKVNIPLLDMIKQVPTYAKFLKDLCTIKRGLTVNKKAFLTEQVSAILQCKSPLKYKDPGSPTISVMIGGKVVEKALLDLGASVNLLPYSVYKQLGLGELKPTAITLSLADRSVKIPRGVIEDVLVQVDNFYYPVDFIVLDTDPTVKEANLVPIILGRPFLATSNAIINCRNGLMQLTFGNMTLDLNIFYMSKKQITPEEEEGPEELCIIDTLVEEHCNQICKTKEEAAVEKEIPKLNLKPLPVELKYTYLEENNQCPVVISSSLTSHQENCLMEVLKRCKKAIGWQISDLKGISPLVCTHHIYMEEEAKPIRQFQRRLNPHLQEVVRAEVLKLLQAGIIYPISDSPWVSPTQVVPKKSGITVVQNEKGEEITTRLTSGWRVCIDYRKLNAVTRKDHFPLPFIDQVLERVSGHPFYCFLDGYSGYFQIEIDLADQEKTTFTCPFGTYAYRRMPFGLCNAPATFQRCMLSIFSDMVERIMEVFMDDITVYGGTFEECLVNLEAVLHRCIEKDLVLNWEKCHFMVRQGIVLGHIISEKGIEVDKAKVELIVKLPSPTTVSDSFDQLKKFLTTTPIVRAPNWQLPFELMCDASDFAIGAVLGQREDGKPYVIYYASKTLNEAQRNYTTTEKELLAVVFALDKFRAYLVGSFIIVFTDHSALKYLLTKQDAKARSDIRKCVPEDEQQGILSHCHENACGGHFASQKTAMKMPKAWKANKKKSNAYEPHSIVELFDVWGIDFMGPFPMSFGNSYILVGVDYVSKWVEAIPCKQNDHRVVLKFLKENIFSRFGVPKAIISDGGAHFCNKPFEALLSKYGVKHKVATPYHPQTSGQVELANREIKNILMKVVNSNRKIGLLGFMIHCGHIEQLIRLFLGCLPIVLRKEILDLNEMEELRNNAYINSKVAKQRMKKWHDQLISNKEFQEGQRVLLYDTRLHIFPGKLKSRWIGPFIIHRVYSNGVVELLNSNGKDSFKSMDIVSSHSWSHSNRKGGNQPP</sequence>
<evidence type="ECO:0000313" key="11">
    <source>
        <dbReference type="Proteomes" id="UP000288805"/>
    </source>
</evidence>
<evidence type="ECO:0000256" key="6">
    <source>
        <dbReference type="ARBA" id="ARBA00022801"/>
    </source>
</evidence>
<evidence type="ECO:0000256" key="5">
    <source>
        <dbReference type="ARBA" id="ARBA00022759"/>
    </source>
</evidence>
<dbReference type="InterPro" id="IPR043502">
    <property type="entry name" value="DNA/RNA_pol_sf"/>
</dbReference>
<evidence type="ECO:0000259" key="9">
    <source>
        <dbReference type="PROSITE" id="PS50994"/>
    </source>
</evidence>
<dbReference type="Gene3D" id="3.10.20.370">
    <property type="match status" value="1"/>
</dbReference>
<evidence type="ECO:0000256" key="3">
    <source>
        <dbReference type="ARBA" id="ARBA00022695"/>
    </source>
</evidence>
<dbReference type="InterPro" id="IPR012337">
    <property type="entry name" value="RNaseH-like_sf"/>
</dbReference>
<dbReference type="Gene3D" id="3.30.420.10">
    <property type="entry name" value="Ribonuclease H-like superfamily/Ribonuclease H"/>
    <property type="match status" value="1"/>
</dbReference>
<dbReference type="Proteomes" id="UP000288805">
    <property type="component" value="Unassembled WGS sequence"/>
</dbReference>
<dbReference type="InterPro" id="IPR043128">
    <property type="entry name" value="Rev_trsase/Diguanyl_cyclase"/>
</dbReference>
<dbReference type="Pfam" id="PF03732">
    <property type="entry name" value="Retrotrans_gag"/>
    <property type="match status" value="1"/>
</dbReference>
<keyword evidence="6" id="KW-0378">Hydrolase</keyword>
<dbReference type="Pfam" id="PF00665">
    <property type="entry name" value="rve"/>
    <property type="match status" value="1"/>
</dbReference>
<feature type="region of interest" description="Disordered" evidence="8">
    <location>
        <begin position="365"/>
        <end position="408"/>
    </location>
</feature>
<dbReference type="PANTHER" id="PTHR37984:SF5">
    <property type="entry name" value="PROTEIN NYNRIN-LIKE"/>
    <property type="match status" value="1"/>
</dbReference>
<dbReference type="CDD" id="cd09274">
    <property type="entry name" value="RNase_HI_RT_Ty3"/>
    <property type="match status" value="1"/>
</dbReference>
<evidence type="ECO:0000256" key="1">
    <source>
        <dbReference type="ARBA" id="ARBA00012493"/>
    </source>
</evidence>
<dbReference type="GO" id="GO:0016787">
    <property type="term" value="F:hydrolase activity"/>
    <property type="evidence" value="ECO:0007669"/>
    <property type="project" value="UniProtKB-KW"/>
</dbReference>
<dbReference type="EMBL" id="QGNW01000275">
    <property type="protein sequence ID" value="RVW79767.1"/>
    <property type="molecule type" value="Genomic_DNA"/>
</dbReference>
<evidence type="ECO:0000256" key="7">
    <source>
        <dbReference type="ARBA" id="ARBA00022918"/>
    </source>
</evidence>
<dbReference type="SUPFAM" id="SSF53098">
    <property type="entry name" value="Ribonuclease H-like"/>
    <property type="match status" value="1"/>
</dbReference>
<keyword evidence="4" id="KW-0540">Nuclease</keyword>
<dbReference type="InterPro" id="IPR000477">
    <property type="entry name" value="RT_dom"/>
</dbReference>
<dbReference type="InterPro" id="IPR021109">
    <property type="entry name" value="Peptidase_aspartic_dom_sf"/>
</dbReference>
<dbReference type="GO" id="GO:0003964">
    <property type="term" value="F:RNA-directed DNA polymerase activity"/>
    <property type="evidence" value="ECO:0007669"/>
    <property type="project" value="UniProtKB-KW"/>
</dbReference>
<dbReference type="Gene3D" id="3.10.10.10">
    <property type="entry name" value="HIV Type 1 Reverse Transcriptase, subunit A, domain 1"/>
    <property type="match status" value="1"/>
</dbReference>
<keyword evidence="3" id="KW-0548">Nucleotidyltransferase</keyword>
<evidence type="ECO:0000256" key="4">
    <source>
        <dbReference type="ARBA" id="ARBA00022722"/>
    </source>
</evidence>
<dbReference type="Gene3D" id="2.40.70.10">
    <property type="entry name" value="Acid Proteases"/>
    <property type="match status" value="1"/>
</dbReference>
<dbReference type="InterPro" id="IPR036397">
    <property type="entry name" value="RNaseH_sf"/>
</dbReference>
<feature type="compositionally biased region" description="Basic and acidic residues" evidence="8">
    <location>
        <begin position="374"/>
        <end position="403"/>
    </location>
</feature>
<dbReference type="CDD" id="cd01647">
    <property type="entry name" value="RT_LTR"/>
    <property type="match status" value="1"/>
</dbReference>
<comment type="caution">
    <text evidence="10">The sequence shown here is derived from an EMBL/GenBank/DDBJ whole genome shotgun (WGS) entry which is preliminary data.</text>
</comment>
<feature type="domain" description="Integrase catalytic" evidence="9">
    <location>
        <begin position="1168"/>
        <end position="1344"/>
    </location>
</feature>
<dbReference type="InterPro" id="IPR005162">
    <property type="entry name" value="Retrotrans_gag_dom"/>
</dbReference>
<dbReference type="SUPFAM" id="SSF56672">
    <property type="entry name" value="DNA/RNA polymerases"/>
    <property type="match status" value="1"/>
</dbReference>
<accession>A0A438H639</accession>
<organism evidence="10 11">
    <name type="scientific">Vitis vinifera</name>
    <name type="common">Grape</name>
    <dbReference type="NCBI Taxonomy" id="29760"/>
    <lineage>
        <taxon>Eukaryota</taxon>
        <taxon>Viridiplantae</taxon>
        <taxon>Streptophyta</taxon>
        <taxon>Embryophyta</taxon>
        <taxon>Tracheophyta</taxon>
        <taxon>Spermatophyta</taxon>
        <taxon>Magnoliopsida</taxon>
        <taxon>eudicotyledons</taxon>
        <taxon>Gunneridae</taxon>
        <taxon>Pentapetalae</taxon>
        <taxon>rosids</taxon>
        <taxon>Vitales</taxon>
        <taxon>Vitaceae</taxon>
        <taxon>Viteae</taxon>
        <taxon>Vitis</taxon>
    </lineage>
</organism>
<evidence type="ECO:0000313" key="10">
    <source>
        <dbReference type="EMBL" id="RVW79767.1"/>
    </source>
</evidence>
<dbReference type="EC" id="2.7.7.49" evidence="1"/>
<dbReference type="Gene3D" id="3.30.70.270">
    <property type="match status" value="1"/>
</dbReference>
<gene>
    <name evidence="10" type="primary">pol_434</name>
    <name evidence="10" type="ORF">CK203_058207</name>
</gene>